<feature type="region of interest" description="Disordered" evidence="1">
    <location>
        <begin position="81"/>
        <end position="122"/>
    </location>
</feature>
<feature type="compositionally biased region" description="Polar residues" evidence="1">
    <location>
        <begin position="10"/>
        <end position="24"/>
    </location>
</feature>
<accession>A0ABQ0LWS5</accession>
<gene>
    <name evidence="2" type="ORF">MCHLO_12288</name>
</gene>
<proteinExistence type="predicted"/>
<dbReference type="InterPro" id="IPR019129">
    <property type="entry name" value="Folate-sensitive_fs_Fra10Ac1"/>
</dbReference>
<feature type="compositionally biased region" description="Basic and acidic residues" evidence="1">
    <location>
        <begin position="84"/>
        <end position="97"/>
    </location>
</feature>
<keyword evidence="3" id="KW-1185">Reference proteome</keyword>
<evidence type="ECO:0000313" key="2">
    <source>
        <dbReference type="EMBL" id="GAT55529.1"/>
    </source>
</evidence>
<protein>
    <submittedName>
        <fullName evidence="2">Uncharacterized protein</fullName>
    </submittedName>
</protein>
<evidence type="ECO:0000256" key="1">
    <source>
        <dbReference type="SAM" id="MobiDB-lite"/>
    </source>
</evidence>
<dbReference type="Pfam" id="PF09725">
    <property type="entry name" value="Fra10Ac1"/>
    <property type="match status" value="1"/>
</dbReference>
<feature type="region of interest" description="Disordered" evidence="1">
    <location>
        <begin position="1"/>
        <end position="59"/>
    </location>
</feature>
<organism evidence="2 3">
    <name type="scientific">Mycena chlorophos</name>
    <name type="common">Agaric fungus</name>
    <name type="synonym">Agaricus chlorophos</name>
    <dbReference type="NCBI Taxonomy" id="658473"/>
    <lineage>
        <taxon>Eukaryota</taxon>
        <taxon>Fungi</taxon>
        <taxon>Dikarya</taxon>
        <taxon>Basidiomycota</taxon>
        <taxon>Agaricomycotina</taxon>
        <taxon>Agaricomycetes</taxon>
        <taxon>Agaricomycetidae</taxon>
        <taxon>Agaricales</taxon>
        <taxon>Marasmiineae</taxon>
        <taxon>Mycenaceae</taxon>
        <taxon>Mycena</taxon>
    </lineage>
</organism>
<dbReference type="Proteomes" id="UP000815677">
    <property type="component" value="Unassembled WGS sequence"/>
</dbReference>
<name>A0ABQ0LWS5_MYCCL</name>
<evidence type="ECO:0000313" key="3">
    <source>
        <dbReference type="Proteomes" id="UP000815677"/>
    </source>
</evidence>
<reference evidence="2" key="1">
    <citation type="submission" date="2014-09" db="EMBL/GenBank/DDBJ databases">
        <title>Genome sequence of the luminous mushroom Mycena chlorophos for searching fungal bioluminescence genes.</title>
        <authorList>
            <person name="Tanaka Y."/>
            <person name="Kasuga D."/>
            <person name="Oba Y."/>
            <person name="Hase S."/>
            <person name="Sato K."/>
            <person name="Oba Y."/>
            <person name="Sakakibara Y."/>
        </authorList>
    </citation>
    <scope>NUCLEOTIDE SEQUENCE</scope>
</reference>
<sequence>MTRNGAAPPGTTSLQRNTTTSSLRWRTESEVLSGAGESTCGNTRCAHHDPRSAGSENRTAKSALVKMVLCEKYLGKMMWKKRKDKEAAGLERNKDRDGGEDEDGDYGPTEPSAQSGHDRNESWIGRVANTKTEFAFPIARCETSAPRCSTSGEVPETWMKPASLNGPEVQVQFALQCGCMSPTMGHDPSTTTYQDGHYQGPEAQRRESGASDLALSFRIFGDALVRELQCTLALQARVALVDGRNGLLVFLNANI</sequence>
<dbReference type="EMBL" id="DF849039">
    <property type="protein sequence ID" value="GAT55529.1"/>
    <property type="molecule type" value="Genomic_DNA"/>
</dbReference>